<sequence>GVFCYADKLKKLTYVKEGTDVPLIHSCVWLVEKLSSLVRKVK</sequence>
<gene>
    <name evidence="1" type="ORF">SAMN02745170_03293</name>
</gene>
<dbReference type="EMBL" id="FQZD01000037">
    <property type="protein sequence ID" value="SHJ77302.1"/>
    <property type="molecule type" value="Genomic_DNA"/>
</dbReference>
<feature type="non-terminal residue" evidence="1">
    <location>
        <position position="1"/>
    </location>
</feature>
<proteinExistence type="predicted"/>
<reference evidence="1 2" key="1">
    <citation type="submission" date="2016-11" db="EMBL/GenBank/DDBJ databases">
        <authorList>
            <person name="Varghese N."/>
            <person name="Submissions S."/>
        </authorList>
    </citation>
    <scope>NUCLEOTIDE SEQUENCE [LARGE SCALE GENOMIC DNA]</scope>
    <source>
        <strain evidence="1 2">DSM 15287</strain>
    </source>
</reference>
<name>A0A1M6M1G3_9FIRM</name>
<accession>A0A1M6M1G3</accession>
<protein>
    <submittedName>
        <fullName evidence="1">Uncharacterized protein</fullName>
    </submittedName>
</protein>
<evidence type="ECO:0000313" key="2">
    <source>
        <dbReference type="Proteomes" id="UP000322917"/>
    </source>
</evidence>
<organism evidence="1 2">
    <name type="scientific">Propionispora hippei DSM 15287</name>
    <dbReference type="NCBI Taxonomy" id="1123003"/>
    <lineage>
        <taxon>Bacteria</taxon>
        <taxon>Bacillati</taxon>
        <taxon>Bacillota</taxon>
        <taxon>Negativicutes</taxon>
        <taxon>Selenomonadales</taxon>
        <taxon>Sporomusaceae</taxon>
        <taxon>Propionispora</taxon>
    </lineage>
</organism>
<evidence type="ECO:0000313" key="1">
    <source>
        <dbReference type="EMBL" id="SHJ77302.1"/>
    </source>
</evidence>
<dbReference type="Proteomes" id="UP000322917">
    <property type="component" value="Unassembled WGS sequence"/>
</dbReference>
<keyword evidence="2" id="KW-1185">Reference proteome</keyword>
<dbReference type="AlphaFoldDB" id="A0A1M6M1G3"/>